<comment type="caution">
    <text evidence="5">The sequence shown here is derived from an EMBL/GenBank/DDBJ whole genome shotgun (WGS) entry which is preliminary data.</text>
</comment>
<accession>A0ABN9RSG0</accession>
<evidence type="ECO:0000259" key="4">
    <source>
        <dbReference type="Pfam" id="PF00501"/>
    </source>
</evidence>
<evidence type="ECO:0000313" key="6">
    <source>
        <dbReference type="Proteomes" id="UP001189429"/>
    </source>
</evidence>
<dbReference type="PANTHER" id="PTHR43201">
    <property type="entry name" value="ACYL-COA SYNTHETASE"/>
    <property type="match status" value="1"/>
</dbReference>
<dbReference type="Gene3D" id="3.40.50.12780">
    <property type="entry name" value="N-terminal domain of ligase-like"/>
    <property type="match status" value="1"/>
</dbReference>
<dbReference type="InterPro" id="IPR042099">
    <property type="entry name" value="ANL_N_sf"/>
</dbReference>
<evidence type="ECO:0000256" key="2">
    <source>
        <dbReference type="ARBA" id="ARBA00022598"/>
    </source>
</evidence>
<reference evidence="5" key="1">
    <citation type="submission" date="2023-10" db="EMBL/GenBank/DDBJ databases">
        <authorList>
            <person name="Chen Y."/>
            <person name="Shah S."/>
            <person name="Dougan E. K."/>
            <person name="Thang M."/>
            <person name="Chan C."/>
        </authorList>
    </citation>
    <scope>NUCLEOTIDE SEQUENCE [LARGE SCALE GENOMIC DNA]</scope>
</reference>
<organism evidence="5 6">
    <name type="scientific">Prorocentrum cordatum</name>
    <dbReference type="NCBI Taxonomy" id="2364126"/>
    <lineage>
        <taxon>Eukaryota</taxon>
        <taxon>Sar</taxon>
        <taxon>Alveolata</taxon>
        <taxon>Dinophyceae</taxon>
        <taxon>Prorocentrales</taxon>
        <taxon>Prorocentraceae</taxon>
        <taxon>Prorocentrum</taxon>
    </lineage>
</organism>
<feature type="domain" description="AMP-dependent synthetase/ligase" evidence="4">
    <location>
        <begin position="12"/>
        <end position="358"/>
    </location>
</feature>
<name>A0ABN9RSG0_9DINO</name>
<dbReference type="PANTHER" id="PTHR43201:SF5">
    <property type="entry name" value="MEDIUM-CHAIN ACYL-COA LIGASE ACSF2, MITOCHONDRIAL"/>
    <property type="match status" value="1"/>
</dbReference>
<gene>
    <name evidence="5" type="ORF">PCOR1329_LOCUS23281</name>
</gene>
<feature type="region of interest" description="Disordered" evidence="3">
    <location>
        <begin position="305"/>
        <end position="325"/>
    </location>
</feature>
<sequence>MAPEHHSPAEGLRAAAARQAALLRGLGLDRRPFVLCVRNTVAHAATLKAAADLQARVVLAPNGARPILDLAAVQAGVDHVVDVDASGSLLQVAGARVSGSGEHEDLPLPQWAQEPPLDSGGLCAVATSGSGPAGSKLVAYRWEACAMQAKVTVERILSRAAPAGGRVRFVAASSIGHAYNLNGLFAAFAADAEICLPAGACQLAQTLAEPPACGCEATVLFATPQGYGALLEHEVVRSGELRSRLREHALPFYAFSAGCPLPAGTAEGVEELLGARVMQNFGTSEVGVIAAEEVDPGDCGPPCKRPHLAQERGGDASADKGVPWGQLELRPPGGGRLLPHGAEGEVAIRVPWCSDGYLVNQRLLPHPDAPFVRTGDAGRVVLRSPGGRASLFLMQRLWAPLEVRRGGLRLLLQAYEVEEALLRANPEALGAAALQGPDGKLFCVVACPMEPRLDGWLQPDKLLRVDRLPTSPAGKILYSTLRELLLLD</sequence>
<dbReference type="Pfam" id="PF00501">
    <property type="entry name" value="AMP-binding"/>
    <property type="match status" value="1"/>
</dbReference>
<feature type="compositionally biased region" description="Basic and acidic residues" evidence="3">
    <location>
        <begin position="308"/>
        <end position="318"/>
    </location>
</feature>
<dbReference type="InterPro" id="IPR000873">
    <property type="entry name" value="AMP-dep_synth/lig_dom"/>
</dbReference>
<keyword evidence="2" id="KW-0436">Ligase</keyword>
<evidence type="ECO:0000256" key="1">
    <source>
        <dbReference type="ARBA" id="ARBA00006432"/>
    </source>
</evidence>
<comment type="similarity">
    <text evidence="1">Belongs to the ATP-dependent AMP-binding enzyme family.</text>
</comment>
<dbReference type="EMBL" id="CAUYUJ010007869">
    <property type="protein sequence ID" value="CAK0822205.1"/>
    <property type="molecule type" value="Genomic_DNA"/>
</dbReference>
<protein>
    <recommendedName>
        <fullName evidence="4">AMP-dependent synthetase/ligase domain-containing protein</fullName>
    </recommendedName>
</protein>
<dbReference type="SUPFAM" id="SSF56801">
    <property type="entry name" value="Acetyl-CoA synthetase-like"/>
    <property type="match status" value="1"/>
</dbReference>
<evidence type="ECO:0000256" key="3">
    <source>
        <dbReference type="SAM" id="MobiDB-lite"/>
    </source>
</evidence>
<evidence type="ECO:0000313" key="5">
    <source>
        <dbReference type="EMBL" id="CAK0822205.1"/>
    </source>
</evidence>
<proteinExistence type="inferred from homology"/>
<keyword evidence="6" id="KW-1185">Reference proteome</keyword>
<dbReference type="Proteomes" id="UP001189429">
    <property type="component" value="Unassembled WGS sequence"/>
</dbReference>